<dbReference type="RefSeq" id="WP_338395321.1">
    <property type="nucleotide sequence ID" value="NZ_AP025317.1"/>
</dbReference>
<dbReference type="KEGG" id="fax:FUAX_46090"/>
<sequence length="114" mass="12457">MPIKNAIEALNKAVEDLTSLHVQTFTGTLDSSSLTGKEPFNNIRDLVKNQSTSTNAKLTLVAESLTQFDGDSYNFVNKDIDAAPPIVLEVHKNAVKSGIETRIALLNLFKDVIK</sequence>
<keyword evidence="1" id="KW-0614">Plasmid</keyword>
<reference evidence="1 2" key="1">
    <citation type="submission" date="2021-12" db="EMBL/GenBank/DDBJ databases">
        <title>Genome sequencing of bacteria with rrn-lacking chromosome and rrn-plasmid.</title>
        <authorList>
            <person name="Anda M."/>
            <person name="Iwasaki W."/>
        </authorList>
    </citation>
    <scope>NUCLEOTIDE SEQUENCE [LARGE SCALE GENOMIC DNA]</scope>
    <source>
        <strain evidence="1 2">DSM 100852</strain>
        <plasmid evidence="1 2">pFA3</plasmid>
    </source>
</reference>
<dbReference type="AlphaFoldDB" id="A0AAU9CW82"/>
<name>A0AAU9CW82_9BACT</name>
<evidence type="ECO:0000313" key="1">
    <source>
        <dbReference type="EMBL" id="BDD12177.1"/>
    </source>
</evidence>
<evidence type="ECO:0000313" key="2">
    <source>
        <dbReference type="Proteomes" id="UP001348817"/>
    </source>
</evidence>
<gene>
    <name evidence="1" type="ORF">FUAX_46090</name>
</gene>
<proteinExistence type="predicted"/>
<organism evidence="1 2">
    <name type="scientific">Fulvitalea axinellae</name>
    <dbReference type="NCBI Taxonomy" id="1182444"/>
    <lineage>
        <taxon>Bacteria</taxon>
        <taxon>Pseudomonadati</taxon>
        <taxon>Bacteroidota</taxon>
        <taxon>Cytophagia</taxon>
        <taxon>Cytophagales</taxon>
        <taxon>Persicobacteraceae</taxon>
        <taxon>Fulvitalea</taxon>
    </lineage>
</organism>
<dbReference type="Proteomes" id="UP001348817">
    <property type="component" value="Plasmid pFA3"/>
</dbReference>
<keyword evidence="2" id="KW-1185">Reference proteome</keyword>
<dbReference type="EMBL" id="AP025317">
    <property type="protein sequence ID" value="BDD12177.1"/>
    <property type="molecule type" value="Genomic_DNA"/>
</dbReference>
<accession>A0AAU9CW82</accession>
<protein>
    <submittedName>
        <fullName evidence="1">Uncharacterized protein</fullName>
    </submittedName>
</protein>
<geneLocation type="plasmid" evidence="1 2">
    <name>pFA3</name>
</geneLocation>